<keyword evidence="1" id="KW-1133">Transmembrane helix</keyword>
<dbReference type="InterPro" id="IPR050708">
    <property type="entry name" value="T6SS_VgrG/RHS"/>
</dbReference>
<gene>
    <name evidence="2" type="ORF">Ocin01_12581</name>
</gene>
<dbReference type="NCBIfam" id="TIGR03696">
    <property type="entry name" value="Rhs_assc_core"/>
    <property type="match status" value="1"/>
</dbReference>
<protein>
    <submittedName>
        <fullName evidence="2">tRNA(Glu)-specific nuclease WapA</fullName>
    </submittedName>
</protein>
<dbReference type="Proteomes" id="UP000094527">
    <property type="component" value="Unassembled WGS sequence"/>
</dbReference>
<feature type="transmembrane region" description="Helical" evidence="1">
    <location>
        <begin position="1264"/>
        <end position="1293"/>
    </location>
</feature>
<evidence type="ECO:0000256" key="1">
    <source>
        <dbReference type="SAM" id="Phobius"/>
    </source>
</evidence>
<dbReference type="OMA" id="CENSEWA"/>
<evidence type="ECO:0000313" key="3">
    <source>
        <dbReference type="Proteomes" id="UP000094527"/>
    </source>
</evidence>
<feature type="transmembrane region" description="Helical" evidence="1">
    <location>
        <begin position="1223"/>
        <end position="1244"/>
    </location>
</feature>
<evidence type="ECO:0000313" key="2">
    <source>
        <dbReference type="EMBL" id="ODM94099.1"/>
    </source>
</evidence>
<feature type="transmembrane region" description="Helical" evidence="1">
    <location>
        <begin position="1324"/>
        <end position="1344"/>
    </location>
</feature>
<sequence>MSNWQISHVDANNTNEIRAVEVNQLFEKDSAAIRVQFFLDSVADSKLEFSIQNGPLIELKTDIENPFTAKLTLLSSSEAFSNLPILGELIVYIENSTLWVFIDGNLLVEKNLALSFTSPWSQFSLKASGLVTISDLMILNHPQIFYEFRNGFGDRTQIIQLESENSILVSETIYDEIGREAIKTKTGRVTRNSKEILFTFQENFAINKNPDDINSVFKTGILEGLVNDLNPEDEGYCYTRKIFLKDLLRESEVDGLPGRHFSADSDFKKTFSRHSAIPFMTNLFPPDRGYIEKVVYEPNGSIKVSIVNQKDQEIAQYVRVPGFDDILTTFEYDKQDNLVKILPPAYHEQVNTFARTSPLPTGDEGLTEDEIYWQKILCTHFTFDESNFLTKKFTPDTGIQGYSYDFVGNMRFMYSLDPESNLAKNIVSFLHVSYDQPVEIGFIPGEMKVDDLLKYENSTSIPGQILHQRIVYSDFHSDPSVRNRLKLFMTYTSDSVLGLAPSENIPPPHQELVKFDSGNNVVLKTSNAVHSDFLTNLHKHYKGGKVSEIQYPRDGTKSLPLNLMHSHDKLKHLVGLGTRDNPTSFANFSYSTSGQISEELVEQGSASEFSRVYKYNSPGFLVEIGDPFLSQNVAFIEKGYGQAGFGDGIIMNTAFNASWTESRVDSENFLNWFKIPEEDFVDKTKKMCLSALKRLGFVDESTLIPSKFLSHADLSLLPMSCSGSVGHELMKVMAAKLPPGRFYGHRYAYGNHKELQKAKYFSTEDDQMDPLQIYTFHKEIPEVETEAISEKIWDILAEHDFIITDNRRTEDKAAAIAKEGTVEIFCYNKLESDLEEVKNFAFIYSRPIIHLLYNIIIKNETMIDINSFKETYVVWLGYRDTPTADLIVNLAKQDAGKIYEMLNSKGYLSGEISSILSENFMEKLSAYRNILLQIVNVLQSHFTTQIGRSVNDYEAYSIDANGNQKMFYVGLERHNLEYVNGTNRVSKLSVQDPYALPGENLKVFELDHDPVGNVSKAPHRNIEEIRYHPVINRPVYIGLSDGRKIIIQYDAQGERILKRVYDRKDVLLSEVKYFRDENGQVMMDTRTKFPQKPEETVKVTTSTYLHGPRGLLGFIRNGKFYNVFTDHAGSIRLVTQGGLVVAGYDYWLYGELMKVYGEEDAHIHYRFTGQEWDEETGLYNFHARIYDPTLGRFFQPDPKAQYYSPYIYAGNSPISMVDPDGEFFFTLSILIGIAIGAYLGGAAANGKWNPLKWDWKNLKTYMGILGGGIAGGMLPGGFVAMAGSIGIPGAILVGLGGSYLSMAKVNKSWNPAKWDWTSPGTYNAFFTGFGDGVSGGGFFGVLILRGIHKLQKL</sequence>
<comment type="caution">
    <text evidence="2">The sequence shown here is derived from an EMBL/GenBank/DDBJ whole genome shotgun (WGS) entry which is preliminary data.</text>
</comment>
<dbReference type="PANTHER" id="PTHR32305">
    <property type="match status" value="1"/>
</dbReference>
<dbReference type="STRING" id="48709.A0A1D2MM46"/>
<dbReference type="EMBL" id="LJIJ01000861">
    <property type="protein sequence ID" value="ODM94099.1"/>
    <property type="molecule type" value="Genomic_DNA"/>
</dbReference>
<keyword evidence="1" id="KW-0472">Membrane</keyword>
<keyword evidence="1" id="KW-0812">Transmembrane</keyword>
<dbReference type="PANTHER" id="PTHR32305:SF15">
    <property type="entry name" value="PROTEIN RHSA-RELATED"/>
    <property type="match status" value="1"/>
</dbReference>
<dbReference type="Gene3D" id="2.180.10.10">
    <property type="entry name" value="RHS repeat-associated core"/>
    <property type="match status" value="1"/>
</dbReference>
<proteinExistence type="predicted"/>
<keyword evidence="3" id="KW-1185">Reference proteome</keyword>
<dbReference type="InterPro" id="IPR022385">
    <property type="entry name" value="Rhs_assc_core"/>
</dbReference>
<accession>A0A1D2MM46</accession>
<organism evidence="2 3">
    <name type="scientific">Orchesella cincta</name>
    <name type="common">Springtail</name>
    <name type="synonym">Podura cincta</name>
    <dbReference type="NCBI Taxonomy" id="48709"/>
    <lineage>
        <taxon>Eukaryota</taxon>
        <taxon>Metazoa</taxon>
        <taxon>Ecdysozoa</taxon>
        <taxon>Arthropoda</taxon>
        <taxon>Hexapoda</taxon>
        <taxon>Collembola</taxon>
        <taxon>Entomobryomorpha</taxon>
        <taxon>Entomobryoidea</taxon>
        <taxon>Orchesellidae</taxon>
        <taxon>Orchesellinae</taxon>
        <taxon>Orchesella</taxon>
    </lineage>
</organism>
<name>A0A1D2MM46_ORCCI</name>
<reference evidence="2 3" key="1">
    <citation type="journal article" date="2016" name="Genome Biol. Evol.">
        <title>Gene Family Evolution Reflects Adaptation to Soil Environmental Stressors in the Genome of the Collembolan Orchesella cincta.</title>
        <authorList>
            <person name="Faddeeva-Vakhrusheva A."/>
            <person name="Derks M.F."/>
            <person name="Anvar S.Y."/>
            <person name="Agamennone V."/>
            <person name="Suring W."/>
            <person name="Smit S."/>
            <person name="van Straalen N.M."/>
            <person name="Roelofs D."/>
        </authorList>
    </citation>
    <scope>NUCLEOTIDE SEQUENCE [LARGE SCALE GENOMIC DNA]</scope>
    <source>
        <tissue evidence="2">Mixed pool</tissue>
    </source>
</reference>
<dbReference type="OrthoDB" id="5426877at2759"/>